<dbReference type="EMBL" id="AP021861">
    <property type="protein sequence ID" value="BBO31163.1"/>
    <property type="molecule type" value="Genomic_DNA"/>
</dbReference>
<dbReference type="AlphaFoldDB" id="A0A5K7X9R3"/>
<dbReference type="PANTHER" id="PTHR38339:SF1">
    <property type="entry name" value="TRANSGLUTAMINASE-LIKE DOMAIN-CONTAINING PROTEIN"/>
    <property type="match status" value="1"/>
</dbReference>
<dbReference type="PANTHER" id="PTHR38339">
    <property type="entry name" value="TRANSGLUTAMINASE DOMAIN PROTEIN"/>
    <property type="match status" value="1"/>
</dbReference>
<evidence type="ECO:0000256" key="1">
    <source>
        <dbReference type="SAM" id="SignalP"/>
    </source>
</evidence>
<proteinExistence type="predicted"/>
<protein>
    <submittedName>
        <fullName evidence="3">Transglutaminase-like enzyme</fullName>
    </submittedName>
</protein>
<dbReference type="SMART" id="SM00460">
    <property type="entry name" value="TGc"/>
    <property type="match status" value="1"/>
</dbReference>
<feature type="domain" description="Transglutaminase-like" evidence="2">
    <location>
        <begin position="370"/>
        <end position="431"/>
    </location>
</feature>
<reference evidence="4" key="1">
    <citation type="submission" date="2019-10" db="EMBL/GenBank/DDBJ databases">
        <title>Lacipirellula parvula gen. nov., sp. nov., representing a lineage of planctomycetes widespread in freshwater anoxic habitats, and description of the family Lacipirellulaceae.</title>
        <authorList>
            <person name="Dedysh S.N."/>
            <person name="Kulichevskaya I.S."/>
            <person name="Beletsky A.V."/>
            <person name="Rakitin A.L."/>
            <person name="Mardanov A.V."/>
            <person name="Ivanova A.A."/>
            <person name="Saltykova V.X."/>
            <person name="Rijpstra W.I.C."/>
            <person name="Sinninghe Damste J.S."/>
            <person name="Ravin N.V."/>
        </authorList>
    </citation>
    <scope>NUCLEOTIDE SEQUENCE [LARGE SCALE GENOMIC DNA]</scope>
    <source>
        <strain evidence="4">PX69</strain>
    </source>
</reference>
<name>A0A5K7X9R3_9BACT</name>
<keyword evidence="4" id="KW-1185">Reference proteome</keyword>
<dbReference type="Proteomes" id="UP000326837">
    <property type="component" value="Chromosome"/>
</dbReference>
<sequence>MKSFRSLVYFAAAAALLLAARPVFAETKAQLQAARELIAQGEFREAEKLLKPAVDPQLPATSEAAVILEVLDRTRADFPHDEAEITKQVRESIPDVKETEIEEWRDAGKLHSKQIDGEHKYFRNAAANLFRVSEEARKRREKTPAAEKRFDLDGLIAELNTIAKTADTPAIYPVKHHVVYTLTLKEGNKRLKPGATVRAWLPFPQAYRIQQTDVKLIKPVIEVAGDEMGMGRPMGQLQQVTTDSGEQSVELSPASAPQRTIYFEQVVDDKGTPPKFVAEFEFTTAAYVPTLKPEMVKPYDEESDVFTEFTAQRLPHIAFTPEVKKLVKEIVGDEKNSLKKAQLIFNWVSENLPWVSEMEYSTIPSLSKKGIAARCGDCGVQNTTFVTLCRAAGIPARWQSGFGTKPGEEGMHDWAEIYIEPWGWLPADASYGARKSDDPAVRDFFCGHMDPYRLIVNLDYGRTLHPAKTSFRSEPIDFQRGEVEVDGHNLYFNDWEWDLDCKSEPLEKAADKKEAEKGEEEE</sequence>
<dbReference type="SUPFAM" id="SSF54001">
    <property type="entry name" value="Cysteine proteinases"/>
    <property type="match status" value="1"/>
</dbReference>
<organism evidence="3 4">
    <name type="scientific">Lacipirellula parvula</name>
    <dbReference type="NCBI Taxonomy" id="2650471"/>
    <lineage>
        <taxon>Bacteria</taxon>
        <taxon>Pseudomonadati</taxon>
        <taxon>Planctomycetota</taxon>
        <taxon>Planctomycetia</taxon>
        <taxon>Pirellulales</taxon>
        <taxon>Lacipirellulaceae</taxon>
        <taxon>Lacipirellula</taxon>
    </lineage>
</organism>
<dbReference type="KEGG" id="lpav:PLANPX_0775"/>
<evidence type="ECO:0000259" key="2">
    <source>
        <dbReference type="SMART" id="SM00460"/>
    </source>
</evidence>
<feature type="signal peptide" evidence="1">
    <location>
        <begin position="1"/>
        <end position="25"/>
    </location>
</feature>
<dbReference type="Pfam" id="PF01841">
    <property type="entry name" value="Transglut_core"/>
    <property type="match status" value="1"/>
</dbReference>
<dbReference type="InterPro" id="IPR002931">
    <property type="entry name" value="Transglutaminase-like"/>
</dbReference>
<evidence type="ECO:0000313" key="4">
    <source>
        <dbReference type="Proteomes" id="UP000326837"/>
    </source>
</evidence>
<gene>
    <name evidence="3" type="ORF">PLANPX_0775</name>
</gene>
<dbReference type="InterPro" id="IPR038765">
    <property type="entry name" value="Papain-like_cys_pep_sf"/>
</dbReference>
<feature type="chain" id="PRO_5024973392" evidence="1">
    <location>
        <begin position="26"/>
        <end position="522"/>
    </location>
</feature>
<keyword evidence="1" id="KW-0732">Signal</keyword>
<dbReference type="RefSeq" id="WP_152097352.1">
    <property type="nucleotide sequence ID" value="NZ_AP021861.1"/>
</dbReference>
<accession>A0A5K7X9R3</accession>
<dbReference type="Gene3D" id="3.10.620.30">
    <property type="match status" value="1"/>
</dbReference>
<evidence type="ECO:0000313" key="3">
    <source>
        <dbReference type="EMBL" id="BBO31163.1"/>
    </source>
</evidence>